<keyword evidence="3" id="KW-0378">Hydrolase</keyword>
<dbReference type="InterPro" id="IPR019307">
    <property type="entry name" value="RNA-bd_AU-1/RNase_E/G"/>
</dbReference>
<evidence type="ECO:0000256" key="5">
    <source>
        <dbReference type="ARBA" id="ARBA00022884"/>
    </source>
</evidence>
<dbReference type="PANTHER" id="PTHR30001:SF0">
    <property type="entry name" value="RIBONUCLEASE G"/>
    <property type="match status" value="1"/>
</dbReference>
<dbReference type="GO" id="GO:0006364">
    <property type="term" value="P:rRNA processing"/>
    <property type="evidence" value="ECO:0007669"/>
    <property type="project" value="TreeGrafter"/>
</dbReference>
<evidence type="ECO:0000256" key="3">
    <source>
        <dbReference type="ARBA" id="ARBA00022801"/>
    </source>
</evidence>
<dbReference type="InterPro" id="IPR003029">
    <property type="entry name" value="S1_domain"/>
</dbReference>
<evidence type="ECO:0000256" key="4">
    <source>
        <dbReference type="ARBA" id="ARBA00022842"/>
    </source>
</evidence>
<dbReference type="EMBL" id="DXFX01000054">
    <property type="protein sequence ID" value="HIX07641.1"/>
    <property type="molecule type" value="Genomic_DNA"/>
</dbReference>
<dbReference type="GO" id="GO:0004540">
    <property type="term" value="F:RNA nuclease activity"/>
    <property type="evidence" value="ECO:0007669"/>
    <property type="project" value="InterPro"/>
</dbReference>
<sequence length="493" mass="55072">MQKNMYFDYFGDDCFGAVTEGGRLVEFHLDTNSSTEISGNIYKGRVVNVLSGMQAAFVAFGQEKNGYLYAGDIPAGAYIEPQQPLSLQVKAGDEVMVQVAKSPIGTKGARLSMCLSFVGKNLIYLPKADFCAVSRKITDEEVRDRMLKTAQKLAGGDGGIVMRTNAVGAKPADLKEEIKYLRGLYATALEAYATASVGDMVFRDADVHARLLRDVDLSSVDKIYIGDEKTYRRTEAALRRTRVKNKLVLYDGKREMFEAFGLEEQVYKLMSSRVPLENGAYLIFDRTEALTAIDVNTGRFTGETALEDTVFETNLLAAREIAWQVRLRNIGGIVIVDFIDMAGEDHRNAVVEELTRCLKEDRAKCNVSPMTELGLVQFTRKKVKSDTVAMLTKRCPVCKGSGYLLSESYMAFRVKIAVQKCIAEGYENVIVELNAGLYGYIIAKRRFTEDIRGKWAGKRIYMIPHKTFHDEYFTVKGDNNPVLTLPDTAKLLY</sequence>
<proteinExistence type="predicted"/>
<keyword evidence="4" id="KW-0460">Magnesium</keyword>
<comment type="caution">
    <text evidence="7">The sequence shown here is derived from an EMBL/GenBank/DDBJ whole genome shotgun (WGS) entry which is preliminary data.</text>
</comment>
<dbReference type="GO" id="GO:0005737">
    <property type="term" value="C:cytoplasm"/>
    <property type="evidence" value="ECO:0007669"/>
    <property type="project" value="TreeGrafter"/>
</dbReference>
<dbReference type="InterPro" id="IPR004659">
    <property type="entry name" value="RNase_E/G"/>
</dbReference>
<dbReference type="SUPFAM" id="SSF50249">
    <property type="entry name" value="Nucleic acid-binding proteins"/>
    <property type="match status" value="1"/>
</dbReference>
<dbReference type="GO" id="GO:0046872">
    <property type="term" value="F:metal ion binding"/>
    <property type="evidence" value="ECO:0007669"/>
    <property type="project" value="UniProtKB-KW"/>
</dbReference>
<dbReference type="GO" id="GO:0016787">
    <property type="term" value="F:hydrolase activity"/>
    <property type="evidence" value="ECO:0007669"/>
    <property type="project" value="UniProtKB-KW"/>
</dbReference>
<reference evidence="7" key="2">
    <citation type="submission" date="2021-04" db="EMBL/GenBank/DDBJ databases">
        <authorList>
            <person name="Gilroy R."/>
        </authorList>
    </citation>
    <scope>NUCLEOTIDE SEQUENCE</scope>
    <source>
        <strain evidence="7">811</strain>
    </source>
</reference>
<dbReference type="Proteomes" id="UP000824204">
    <property type="component" value="Unassembled WGS sequence"/>
</dbReference>
<keyword evidence="2" id="KW-0479">Metal-binding</keyword>
<dbReference type="InterPro" id="IPR012340">
    <property type="entry name" value="NA-bd_OB-fold"/>
</dbReference>
<comment type="cofactor">
    <cofactor evidence="1">
        <name>Mg(2+)</name>
        <dbReference type="ChEBI" id="CHEBI:18420"/>
    </cofactor>
</comment>
<dbReference type="PANTHER" id="PTHR30001">
    <property type="entry name" value="RIBONUCLEASE"/>
    <property type="match status" value="1"/>
</dbReference>
<gene>
    <name evidence="7" type="ORF">H9741_04155</name>
</gene>
<dbReference type="PROSITE" id="PS50126">
    <property type="entry name" value="S1"/>
    <property type="match status" value="1"/>
</dbReference>
<dbReference type="Pfam" id="PF10150">
    <property type="entry name" value="RNase_E_G"/>
    <property type="match status" value="1"/>
</dbReference>
<evidence type="ECO:0000259" key="6">
    <source>
        <dbReference type="PROSITE" id="PS50126"/>
    </source>
</evidence>
<reference evidence="7" key="1">
    <citation type="journal article" date="2021" name="PeerJ">
        <title>Extensive microbial diversity within the chicken gut microbiome revealed by metagenomics and culture.</title>
        <authorList>
            <person name="Gilroy R."/>
            <person name="Ravi A."/>
            <person name="Getino M."/>
            <person name="Pursley I."/>
            <person name="Horton D.L."/>
            <person name="Alikhan N.F."/>
            <person name="Baker D."/>
            <person name="Gharbi K."/>
            <person name="Hall N."/>
            <person name="Watson M."/>
            <person name="Adriaenssens E.M."/>
            <person name="Foster-Nyarko E."/>
            <person name="Jarju S."/>
            <person name="Secka A."/>
            <person name="Antonio M."/>
            <person name="Oren A."/>
            <person name="Chaudhuri R.R."/>
            <person name="La Ragione R."/>
            <person name="Hildebrand F."/>
            <person name="Pallen M.J."/>
        </authorList>
    </citation>
    <scope>NUCLEOTIDE SEQUENCE</scope>
    <source>
        <strain evidence="7">811</strain>
    </source>
</reference>
<dbReference type="NCBIfam" id="TIGR00757">
    <property type="entry name" value="RNaseEG"/>
    <property type="match status" value="1"/>
</dbReference>
<dbReference type="Gene3D" id="2.40.50.140">
    <property type="entry name" value="Nucleic acid-binding proteins"/>
    <property type="match status" value="1"/>
</dbReference>
<dbReference type="AlphaFoldDB" id="A0A9D1V7N4"/>
<name>A0A9D1V7N4_9FIRM</name>
<accession>A0A9D1V7N4</accession>
<evidence type="ECO:0000313" key="7">
    <source>
        <dbReference type="EMBL" id="HIX07641.1"/>
    </source>
</evidence>
<protein>
    <submittedName>
        <fullName evidence="7">Rne/Rng family ribonuclease</fullName>
    </submittedName>
</protein>
<dbReference type="CDD" id="cd04453">
    <property type="entry name" value="S1_RNase_E"/>
    <property type="match status" value="1"/>
</dbReference>
<organism evidence="7 8">
    <name type="scientific">Candidatus Borkfalkia faecipullorum</name>
    <dbReference type="NCBI Taxonomy" id="2838510"/>
    <lineage>
        <taxon>Bacteria</taxon>
        <taxon>Bacillati</taxon>
        <taxon>Bacillota</taxon>
        <taxon>Clostridia</taxon>
        <taxon>Christensenellales</taxon>
        <taxon>Christensenellaceae</taxon>
        <taxon>Candidatus Borkfalkia</taxon>
    </lineage>
</organism>
<evidence type="ECO:0000256" key="1">
    <source>
        <dbReference type="ARBA" id="ARBA00001946"/>
    </source>
</evidence>
<evidence type="ECO:0000313" key="8">
    <source>
        <dbReference type="Proteomes" id="UP000824204"/>
    </source>
</evidence>
<evidence type="ECO:0000256" key="2">
    <source>
        <dbReference type="ARBA" id="ARBA00022723"/>
    </source>
</evidence>
<dbReference type="GO" id="GO:0003723">
    <property type="term" value="F:RNA binding"/>
    <property type="evidence" value="ECO:0007669"/>
    <property type="project" value="UniProtKB-KW"/>
</dbReference>
<keyword evidence="5" id="KW-0694">RNA-binding</keyword>
<feature type="domain" description="S1 motif" evidence="6">
    <location>
        <begin position="39"/>
        <end position="114"/>
    </location>
</feature>